<dbReference type="EMBL" id="CYHE01000011">
    <property type="protein sequence ID" value="CUA98939.1"/>
    <property type="molecule type" value="Genomic_DNA"/>
</dbReference>
<dbReference type="OrthoDB" id="7206991at2"/>
<dbReference type="RefSeq" id="WP_055456550.1">
    <property type="nucleotide sequence ID" value="NZ_CYHE01000011.1"/>
</dbReference>
<accession>A0A0K6I723</accession>
<keyword evidence="2" id="KW-1185">Reference proteome</keyword>
<protein>
    <recommendedName>
        <fullName evidence="3">DUF3489 domain-containing protein</fullName>
    </recommendedName>
</protein>
<dbReference type="Pfam" id="PF11994">
    <property type="entry name" value="DUF3489"/>
    <property type="match status" value="1"/>
</dbReference>
<organism evidence="1 2">
    <name type="scientific">Pannonibacter indicus</name>
    <dbReference type="NCBI Taxonomy" id="466044"/>
    <lineage>
        <taxon>Bacteria</taxon>
        <taxon>Pseudomonadati</taxon>
        <taxon>Pseudomonadota</taxon>
        <taxon>Alphaproteobacteria</taxon>
        <taxon>Hyphomicrobiales</taxon>
        <taxon>Stappiaceae</taxon>
        <taxon>Pannonibacter</taxon>
    </lineage>
</organism>
<evidence type="ECO:0008006" key="3">
    <source>
        <dbReference type="Google" id="ProtNLM"/>
    </source>
</evidence>
<sequence length="181" mass="18647">MTQLSDTQAVILSAAAQRDDRNVLPLPGSLRGGAATKVVETMIAKGFIEEVDADVRKGELVWRETGDGHGTTLVATDAGIAAIGIEPEGTSTALASATDTPAEQTDAPKARIPREGTKQATLIAMLRAPGGATIAEIVAATGWQPHTVRGAMAGALKKKLGLEVASEKVEGRGRVYSLPPA</sequence>
<dbReference type="AlphaFoldDB" id="A0A0K6I723"/>
<evidence type="ECO:0000313" key="1">
    <source>
        <dbReference type="EMBL" id="CUA98939.1"/>
    </source>
</evidence>
<proteinExistence type="predicted"/>
<evidence type="ECO:0000313" key="2">
    <source>
        <dbReference type="Proteomes" id="UP000183900"/>
    </source>
</evidence>
<reference evidence="2" key="1">
    <citation type="submission" date="2015-08" db="EMBL/GenBank/DDBJ databases">
        <authorList>
            <person name="Varghese N."/>
        </authorList>
    </citation>
    <scope>NUCLEOTIDE SEQUENCE [LARGE SCALE GENOMIC DNA]</scope>
    <source>
        <strain evidence="2">DSM 23407</strain>
    </source>
</reference>
<dbReference type="InterPro" id="IPR021880">
    <property type="entry name" value="DUF3489"/>
</dbReference>
<name>A0A0K6I723_9HYPH</name>
<dbReference type="Proteomes" id="UP000183900">
    <property type="component" value="Unassembled WGS sequence"/>
</dbReference>
<gene>
    <name evidence="1" type="ORF">Ga0061067_11184</name>
</gene>